<evidence type="ECO:0000313" key="2">
    <source>
        <dbReference type="EMBL" id="RAY14429.1"/>
    </source>
</evidence>
<accession>A0A365H5V6</accession>
<organism evidence="2 3">
    <name type="scientific">Actinomadura craniellae</name>
    <dbReference type="NCBI Taxonomy" id="2231787"/>
    <lineage>
        <taxon>Bacteria</taxon>
        <taxon>Bacillati</taxon>
        <taxon>Actinomycetota</taxon>
        <taxon>Actinomycetes</taxon>
        <taxon>Streptosporangiales</taxon>
        <taxon>Thermomonosporaceae</taxon>
        <taxon>Actinomadura</taxon>
    </lineage>
</organism>
<reference evidence="2 3" key="1">
    <citation type="submission" date="2018-06" db="EMBL/GenBank/DDBJ databases">
        <title>Actinomadura craniellae sp. nov. isolated from marine sponge Craniella sp.</title>
        <authorList>
            <person name="Li L."/>
            <person name="Xu Q.H."/>
            <person name="Lin H.W."/>
            <person name="Lu Y.H."/>
        </authorList>
    </citation>
    <scope>NUCLEOTIDE SEQUENCE [LARGE SCALE GENOMIC DNA]</scope>
    <source>
        <strain evidence="2 3">LHW63021</strain>
    </source>
</reference>
<dbReference type="AlphaFoldDB" id="A0A365H5V6"/>
<keyword evidence="1" id="KW-1133">Transmembrane helix</keyword>
<dbReference type="OrthoDB" id="3469248at2"/>
<name>A0A365H5V6_9ACTN</name>
<comment type="caution">
    <text evidence="2">The sequence shown here is derived from an EMBL/GenBank/DDBJ whole genome shotgun (WGS) entry which is preliminary data.</text>
</comment>
<keyword evidence="1" id="KW-0812">Transmembrane</keyword>
<dbReference type="RefSeq" id="WP_111868201.1">
    <property type="nucleotide sequence ID" value="NZ_QLYX01000006.1"/>
</dbReference>
<feature type="transmembrane region" description="Helical" evidence="1">
    <location>
        <begin position="21"/>
        <end position="44"/>
    </location>
</feature>
<keyword evidence="1" id="KW-0472">Membrane</keyword>
<gene>
    <name evidence="2" type="ORF">DPM19_15850</name>
</gene>
<dbReference type="EMBL" id="QLYX01000006">
    <property type="protein sequence ID" value="RAY14429.1"/>
    <property type="molecule type" value="Genomic_DNA"/>
</dbReference>
<keyword evidence="3" id="KW-1185">Reference proteome</keyword>
<protein>
    <submittedName>
        <fullName evidence="2">Uncharacterized protein</fullName>
    </submittedName>
</protein>
<evidence type="ECO:0000256" key="1">
    <source>
        <dbReference type="SAM" id="Phobius"/>
    </source>
</evidence>
<dbReference type="Proteomes" id="UP000251891">
    <property type="component" value="Unassembled WGS sequence"/>
</dbReference>
<proteinExistence type="predicted"/>
<sequence length="541" mass="58765">MERFTRRAGVRRDRGEGVINYLAAILLTAAILAVIVASGIGARISGGIEYALCRLLVEGDVDAVCGPLLPGHNPPTQPVAGRPVNPCYGEIDVSYGELNVTFPIRYVDLRGGVRLGFQTRKIITPGKPDRWQVTVYGWGEGAVATPSLPGGQTEGDSPYGPVRPSNPLTAGAWLGLNVTGGETYEFGSEAEARGFPWKYAQKRAADIADTILENNPATGLPVRILKNLPLVGDDVRNVLDGPQLPPRKEWSLEGGLTAGFSGKLDLFGRAALTVGGRGWHLAGVRRDDAGNTSFTLRDSAELEPSLAIDLALVIPRGARGRFNNKIDDAIDYIENELGRRYGGVFKLPAAAREHLKTNWPDIGLTWKGRINLTYQLTVDKNGNLTRYQRVVDMNGNWFGRLADEVAKKDRSGRSVGNLQVPLGGSRTIEHSTLDLTDPANRDAAASFFLNAAGTWLRYPVGAIAEFTPEAFRLNQYIEQRGTKTSQIYDSSVGNVKFTGEGSGRRGNSLVELKIENEDNDLSQARIWQDGKGWVPWADCPS</sequence>
<evidence type="ECO:0000313" key="3">
    <source>
        <dbReference type="Proteomes" id="UP000251891"/>
    </source>
</evidence>